<keyword evidence="2" id="KW-1185">Reference proteome</keyword>
<proteinExistence type="predicted"/>
<dbReference type="EMBL" id="MRZU01000003">
    <property type="protein sequence ID" value="OUJ18905.1"/>
    <property type="molecule type" value="Genomic_DNA"/>
</dbReference>
<sequence>MPGTQVESRRELFDYFQKNIERSYESLSEDQELEHRQNLLKTFIIESNVEIKEFLTSFNVEKTKEIDSKLVKVLVEGEVEFFIDFSNPRFWLFYTLSKSRPSKRVIEKFMSYVRSGLDHPWMPIKLQEEFTELGEFRGLGAKYKPKKIFPEKYIEDKLSFGDLSIRSWGRGSQDLYDVLKGEKTEEFFSLSSIGIKRWGEGDDFILEDIGFDGRFTTRGGNSVQLHLDTVEQIVDGYSNLLETIENKHRITYQSKDEKIEIEGDPIVIDLKNEIENIEEFISYIVSSENPLRLWGLKTEIEEDYFKVKGIDLHNGDKYTMEMTPKWIRLYLPEAACGNTALRIFVNLQRYYDSSAEMEI</sequence>
<gene>
    <name evidence="1" type="ORF">AMET1_0556</name>
</gene>
<reference evidence="1 2" key="1">
    <citation type="submission" date="2016-12" db="EMBL/GenBank/DDBJ databases">
        <title>Discovery of methanogenic haloarchaea.</title>
        <authorList>
            <person name="Sorokin D.Y."/>
            <person name="Makarova K.S."/>
            <person name="Abbas B."/>
            <person name="Ferrer M."/>
            <person name="Golyshin P.N."/>
        </authorList>
    </citation>
    <scope>NUCLEOTIDE SEQUENCE [LARGE SCALE GENOMIC DNA]</scope>
    <source>
        <strain evidence="1">AMET1</strain>
    </source>
</reference>
<dbReference type="AlphaFoldDB" id="A0A1Y3GHJ3"/>
<dbReference type="Proteomes" id="UP000195137">
    <property type="component" value="Unassembled WGS sequence"/>
</dbReference>
<evidence type="ECO:0000313" key="1">
    <source>
        <dbReference type="EMBL" id="OUJ18905.1"/>
    </source>
</evidence>
<dbReference type="OrthoDB" id="93587at2157"/>
<dbReference type="RefSeq" id="WP_086636957.1">
    <property type="nucleotide sequence ID" value="NZ_MRZU01000003.1"/>
</dbReference>
<dbReference type="Pfam" id="PF25924">
    <property type="entry name" value="MJECL33"/>
    <property type="match status" value="1"/>
</dbReference>
<comment type="caution">
    <text evidence="1">The sequence shown here is derived from an EMBL/GenBank/DDBJ whole genome shotgun (WGS) entry which is preliminary data.</text>
</comment>
<organism evidence="1 2">
    <name type="scientific">Methanonatronarchaeum thermophilum</name>
    <dbReference type="NCBI Taxonomy" id="1927129"/>
    <lineage>
        <taxon>Archaea</taxon>
        <taxon>Methanobacteriati</taxon>
        <taxon>Methanobacteriota</taxon>
        <taxon>Methanonatronarchaeia</taxon>
        <taxon>Methanonatronarchaeales</taxon>
        <taxon>Methanonatronarchaeaceae</taxon>
        <taxon>Methanonatronarchaeum</taxon>
    </lineage>
</organism>
<dbReference type="InterPro" id="IPR058966">
    <property type="entry name" value="MJECL33-like"/>
</dbReference>
<evidence type="ECO:0000313" key="2">
    <source>
        <dbReference type="Proteomes" id="UP000195137"/>
    </source>
</evidence>
<accession>A0A1Y3GHJ3</accession>
<protein>
    <submittedName>
        <fullName evidence="1">Uncharacterized protein</fullName>
    </submittedName>
</protein>
<name>A0A1Y3GHJ3_9EURY</name>